<organism evidence="1 2">
    <name type="scientific">Diphasiastrum complanatum</name>
    <name type="common">Issler's clubmoss</name>
    <name type="synonym">Lycopodium complanatum</name>
    <dbReference type="NCBI Taxonomy" id="34168"/>
    <lineage>
        <taxon>Eukaryota</taxon>
        <taxon>Viridiplantae</taxon>
        <taxon>Streptophyta</taxon>
        <taxon>Embryophyta</taxon>
        <taxon>Tracheophyta</taxon>
        <taxon>Lycopodiopsida</taxon>
        <taxon>Lycopodiales</taxon>
        <taxon>Lycopodiaceae</taxon>
        <taxon>Lycopodioideae</taxon>
        <taxon>Diphasiastrum</taxon>
    </lineage>
</organism>
<keyword evidence="2" id="KW-1185">Reference proteome</keyword>
<sequence length="518" mass="57015">MQTDQAKDRLGDRSRWMRRGAAASAPAPIALSSRRLATKCSTGCSVLDSVLAGGIACGSITEIVGESASGKTQLALQLLLAVQMPLSCGGLRGSALYLFTEGYFPDRRLQQLARCFKVQGRFEETNAIDRHDRVFSSKDGKMKSGRKRPAEKEFTASVSPLGEQVRSLDHIRAVNNHSTVVVSNKEEKRKRCNAEVSYGGEQFPYSKQVFKVTDDEYSLRGREFSGAFSTSQMKNTNFITSDPCENIFVQGVQEVEELFDALDQLHALLVRPSAMPVRLIVIDSIAALFRSAFDNTIKDMSTRAGLFFKLASTLKRYAEQFDLAVVVTNQVMDVVEDQIKSVKKQLQIGNTAVLCSSGRMVAPALGLSWANCVNTRLFLVRWEQTVQSTETMDLNGSSVSNGFSEVNSLADRMAEEIKDCQPDLPLRLDEWLEAQKAHQTTSSLENPAKKMLQIDKGVVESLYVVGKNPLANGPLPSFSPLVSLHRKLQVVFAPHLPFGECEFVVEEGGIQGIPSSLE</sequence>
<reference evidence="2" key="1">
    <citation type="journal article" date="2024" name="Proc. Natl. Acad. Sci. U.S.A.">
        <title>Extraordinary preservation of gene collinearity over three hundred million years revealed in homosporous lycophytes.</title>
        <authorList>
            <person name="Li C."/>
            <person name="Wickell D."/>
            <person name="Kuo L.Y."/>
            <person name="Chen X."/>
            <person name="Nie B."/>
            <person name="Liao X."/>
            <person name="Peng D."/>
            <person name="Ji J."/>
            <person name="Jenkins J."/>
            <person name="Williams M."/>
            <person name="Shu S."/>
            <person name="Plott C."/>
            <person name="Barry K."/>
            <person name="Rajasekar S."/>
            <person name="Grimwood J."/>
            <person name="Han X."/>
            <person name="Sun S."/>
            <person name="Hou Z."/>
            <person name="He W."/>
            <person name="Dai G."/>
            <person name="Sun C."/>
            <person name="Schmutz J."/>
            <person name="Leebens-Mack J.H."/>
            <person name="Li F.W."/>
            <person name="Wang L."/>
        </authorList>
    </citation>
    <scope>NUCLEOTIDE SEQUENCE [LARGE SCALE GENOMIC DNA]</scope>
    <source>
        <strain evidence="2">cv. PW_Plant_1</strain>
    </source>
</reference>
<evidence type="ECO:0000313" key="1">
    <source>
        <dbReference type="EMBL" id="KAJ7552483.1"/>
    </source>
</evidence>
<protein>
    <submittedName>
        <fullName evidence="1">Uncharacterized protein</fullName>
    </submittedName>
</protein>
<name>A0ACC2DE07_DIPCM</name>
<comment type="caution">
    <text evidence="1">The sequence shown here is derived from an EMBL/GenBank/DDBJ whole genome shotgun (WGS) entry which is preliminary data.</text>
</comment>
<dbReference type="Proteomes" id="UP001162992">
    <property type="component" value="Chromosome 6"/>
</dbReference>
<proteinExistence type="predicted"/>
<accession>A0ACC2DE07</accession>
<dbReference type="EMBL" id="CM055097">
    <property type="protein sequence ID" value="KAJ7552483.1"/>
    <property type="molecule type" value="Genomic_DNA"/>
</dbReference>
<gene>
    <name evidence="1" type="ORF">O6H91_06G057100</name>
</gene>
<evidence type="ECO:0000313" key="2">
    <source>
        <dbReference type="Proteomes" id="UP001162992"/>
    </source>
</evidence>